<dbReference type="Gene3D" id="3.40.50.10540">
    <property type="entry name" value="Crotonobetainyl-coa:carnitine coa-transferase, domain 1"/>
    <property type="match status" value="1"/>
</dbReference>
<dbReference type="InterPro" id="IPR023606">
    <property type="entry name" value="CoA-Trfase_III_dom_1_sf"/>
</dbReference>
<reference evidence="2" key="1">
    <citation type="submission" date="2022-03" db="EMBL/GenBank/DDBJ databases">
        <authorList>
            <person name="Woo C.Y."/>
        </authorList>
    </citation>
    <scope>NUCLEOTIDE SEQUENCE</scope>
    <source>
        <strain evidence="2">CYS-02</strain>
    </source>
</reference>
<dbReference type="InterPro" id="IPR044855">
    <property type="entry name" value="CoA-Trfase_III_dom3_sf"/>
</dbReference>
<dbReference type="SUPFAM" id="SSF89796">
    <property type="entry name" value="CoA-transferase family III (CaiB/BaiF)"/>
    <property type="match status" value="1"/>
</dbReference>
<dbReference type="InterPro" id="IPR050483">
    <property type="entry name" value="CoA-transferase_III_domain"/>
</dbReference>
<keyword evidence="1 2" id="KW-0808">Transferase</keyword>
<evidence type="ECO:0000256" key="1">
    <source>
        <dbReference type="ARBA" id="ARBA00022679"/>
    </source>
</evidence>
<name>A0A9X1VS02_9BURK</name>
<dbReference type="Proteomes" id="UP001139447">
    <property type="component" value="Unassembled WGS sequence"/>
</dbReference>
<gene>
    <name evidence="2" type="ORF">MMF98_03430</name>
</gene>
<dbReference type="PANTHER" id="PTHR48207">
    <property type="entry name" value="SUCCINATE--HYDROXYMETHYLGLUTARATE COA-TRANSFERASE"/>
    <property type="match status" value="1"/>
</dbReference>
<accession>A0A9X1VS02</accession>
<evidence type="ECO:0000313" key="2">
    <source>
        <dbReference type="EMBL" id="MCJ0762253.1"/>
    </source>
</evidence>
<keyword evidence="3" id="KW-1185">Reference proteome</keyword>
<comment type="caution">
    <text evidence="2">The sequence shown here is derived from an EMBL/GenBank/DDBJ whole genome shotgun (WGS) entry which is preliminary data.</text>
</comment>
<dbReference type="PANTHER" id="PTHR48207:SF3">
    <property type="entry name" value="SUCCINATE--HYDROXYMETHYLGLUTARATE COA-TRANSFERASE"/>
    <property type="match status" value="1"/>
</dbReference>
<dbReference type="AlphaFoldDB" id="A0A9X1VS02"/>
<dbReference type="GO" id="GO:0008410">
    <property type="term" value="F:CoA-transferase activity"/>
    <property type="evidence" value="ECO:0007669"/>
    <property type="project" value="TreeGrafter"/>
</dbReference>
<evidence type="ECO:0000313" key="3">
    <source>
        <dbReference type="Proteomes" id="UP001139447"/>
    </source>
</evidence>
<dbReference type="Gene3D" id="3.30.1540.10">
    <property type="entry name" value="formyl-coa transferase, domain 3"/>
    <property type="match status" value="1"/>
</dbReference>
<dbReference type="RefSeq" id="WP_243304339.1">
    <property type="nucleotide sequence ID" value="NZ_JALGBI010000001.1"/>
</dbReference>
<sequence>MNNRQDVEGQTGWLRGIRVVELGQFLAAPYGGMILSDLGAEVVKVEPPGRGEDGRRMGKPFDGGDALIFRDLNRGKKSVAIDFKSPSGRDALLRLIESADIVISNVRAGALNALGLDGPALVARFPRLIHCDLAAFGHSGPMHRDPGFEPLAQAYSGLASVNGLPDGPPLRTGPSVVDLGSGMWMVIAALATLRYRDANGGRGGVVELSLLETAINWIGADVSGYLNEGREPHRRGNGQPLLVPYDAFSAKDGMVCLAVGNDAQFARLAEVLGHTQWCANPMYATNGQRIVNKATLVPLIAEVMKTHTREHWEKMFRAAGIPCTRFNTIPEALASPQVASLRMLRPSSVTGRQTLGLPFTINGVRPGSPLEAPALGEHNPQYF</sequence>
<dbReference type="Pfam" id="PF02515">
    <property type="entry name" value="CoA_transf_3"/>
    <property type="match status" value="1"/>
</dbReference>
<protein>
    <submittedName>
        <fullName evidence="2">CoA transferase</fullName>
    </submittedName>
</protein>
<organism evidence="2 3">
    <name type="scientific">Variovorax terrae</name>
    <dbReference type="NCBI Taxonomy" id="2923278"/>
    <lineage>
        <taxon>Bacteria</taxon>
        <taxon>Pseudomonadati</taxon>
        <taxon>Pseudomonadota</taxon>
        <taxon>Betaproteobacteria</taxon>
        <taxon>Burkholderiales</taxon>
        <taxon>Comamonadaceae</taxon>
        <taxon>Variovorax</taxon>
    </lineage>
</organism>
<proteinExistence type="predicted"/>
<dbReference type="InterPro" id="IPR003673">
    <property type="entry name" value="CoA-Trfase_fam_III"/>
</dbReference>
<dbReference type="EMBL" id="JALGBI010000001">
    <property type="protein sequence ID" value="MCJ0762253.1"/>
    <property type="molecule type" value="Genomic_DNA"/>
</dbReference>